<dbReference type="PROSITE" id="PS51257">
    <property type="entry name" value="PROKAR_LIPOPROTEIN"/>
    <property type="match status" value="1"/>
</dbReference>
<feature type="chain" id="PRO_5001716407" evidence="1">
    <location>
        <begin position="31"/>
        <end position="380"/>
    </location>
</feature>
<dbReference type="Proteomes" id="UP000028780">
    <property type="component" value="Chromosome"/>
</dbReference>
<dbReference type="HOGENOM" id="CLU_727069_0_0_11"/>
<dbReference type="Proteomes" id="UP000215374">
    <property type="component" value="Chromosome 1"/>
</dbReference>
<dbReference type="AlphaFoldDB" id="A0A076NQV4"/>
<evidence type="ECO:0000313" key="4">
    <source>
        <dbReference type="Proteomes" id="UP000028780"/>
    </source>
</evidence>
<evidence type="ECO:0000313" key="2">
    <source>
        <dbReference type="EMBL" id="AIJ33302.1"/>
    </source>
</evidence>
<reference evidence="2 4" key="1">
    <citation type="submission" date="2014-08" db="EMBL/GenBank/DDBJ databases">
        <title>Complete genome sequence of Corynebacterium imitans DSM 44264, isolated from a five-month-old boy with suspected pharyngeal diphtheria.</title>
        <authorList>
            <person name="Mollmann S."/>
            <person name="Albersmeier A."/>
            <person name="Ruckert C."/>
            <person name="Tauch A."/>
        </authorList>
    </citation>
    <scope>NUCLEOTIDE SEQUENCE [LARGE SCALE GENOMIC DNA]</scope>
    <source>
        <strain evidence="2 4">DSM 44264</strain>
    </source>
</reference>
<protein>
    <submittedName>
        <fullName evidence="3">Putative secreted protein</fullName>
    </submittedName>
</protein>
<feature type="signal peptide" evidence="1">
    <location>
        <begin position="1"/>
        <end position="30"/>
    </location>
</feature>
<evidence type="ECO:0000256" key="1">
    <source>
        <dbReference type="SAM" id="SignalP"/>
    </source>
</evidence>
<dbReference type="EMBL" id="LT906467">
    <property type="protein sequence ID" value="SNV66568.1"/>
    <property type="molecule type" value="Genomic_DNA"/>
</dbReference>
<organism evidence="2 4">
    <name type="scientific">Corynebacterium imitans</name>
    <dbReference type="NCBI Taxonomy" id="156978"/>
    <lineage>
        <taxon>Bacteria</taxon>
        <taxon>Bacillati</taxon>
        <taxon>Actinomycetota</taxon>
        <taxon>Actinomycetes</taxon>
        <taxon>Mycobacteriales</taxon>
        <taxon>Corynebacteriaceae</taxon>
        <taxon>Corynebacterium</taxon>
    </lineage>
</organism>
<sequence>MLARQLRSALGAGILAACAFGAASCTDESAAPTPDSASWQWAGIARAVSAAPSADNHNYVFVASADEAGSLAELAPVYNPSMQRLGEDFVAPDRDQLVVFDSQFKKLHVRPIANLGLPTQSTSAGSANAETAVFVFNESGNSSAYASRIVLATKDATSVVTRDLRPVALRACDDKTAVWIERDEDDGSGLTLVRMGESGLLSEALIDGDPSGVVASEFFSALGCGEEPSYIAFPDGSGGADVFSVDGASTEPALQHEGKLKTLPAPGLNSSSRYRQGNVSFVSHRGTVTEVDLVSQVARESEPLIGADRRAVSVTIDGEQAHVVTQPRDGAESLRVHSFSFADPRVDAEGKRLAKLSELAHRGASRGAYVIPMSVFPFDG</sequence>
<dbReference type="EMBL" id="CP009211">
    <property type="protein sequence ID" value="AIJ33302.1"/>
    <property type="molecule type" value="Genomic_DNA"/>
</dbReference>
<evidence type="ECO:0000313" key="3">
    <source>
        <dbReference type="EMBL" id="SNV66568.1"/>
    </source>
</evidence>
<proteinExistence type="predicted"/>
<keyword evidence="4" id="KW-1185">Reference proteome</keyword>
<name>A0A076NQV4_9CORY</name>
<dbReference type="KEGG" id="cii:CIMIT_04790"/>
<reference evidence="3 5" key="2">
    <citation type="submission" date="2017-06" db="EMBL/GenBank/DDBJ databases">
        <authorList>
            <consortium name="Pathogen Informatics"/>
        </authorList>
    </citation>
    <scope>NUCLEOTIDE SEQUENCE [LARGE SCALE GENOMIC DNA]</scope>
    <source>
        <strain evidence="3 5">NCTC13015</strain>
    </source>
</reference>
<gene>
    <name evidence="2" type="ORF">CIMIT_04790</name>
    <name evidence="3" type="ORF">SAMEA4535761_01023</name>
</gene>
<keyword evidence="1" id="KW-0732">Signal</keyword>
<accession>A0A076NQV4</accession>
<evidence type="ECO:0000313" key="5">
    <source>
        <dbReference type="Proteomes" id="UP000215374"/>
    </source>
</evidence>
<dbReference type="eggNOG" id="ENOG5031VQM">
    <property type="taxonomic scope" value="Bacteria"/>
</dbReference>